<protein>
    <submittedName>
        <fullName evidence="1">Uncharacterized protein</fullName>
    </submittedName>
</protein>
<dbReference type="RefSeq" id="YP_004300794.1">
    <property type="nucleotide sequence ID" value="NC_015250.1"/>
</dbReference>
<gene>
    <name evidence="1" type="ORF">Acj133p213</name>
</gene>
<sequence>MLRTKLLTLMDNVKSLGQDDLEVQLEIAHAVEIANIKKIMQFHECDAFLIIRPSEYGLGGYILFDSRNRFPSGSGVTISPVQSLKVAADSKFIVLQTRNTRYLALG</sequence>
<dbReference type="KEGG" id="vg:10323200"/>
<accession>D9I6E7</accession>
<reference evidence="1 2" key="1">
    <citation type="journal article" date="2010" name="Virol. J.">
        <title>Genomes of the T4-related bacteriophages as windows on microbial genome evolution.</title>
        <authorList>
            <person name="Petrov V.M."/>
            <person name="Ratnayaka S."/>
            <person name="Nolan J.M."/>
            <person name="Miller E.S."/>
            <person name="Karam J.D."/>
        </authorList>
    </citation>
    <scope>NUCLEOTIDE SEQUENCE [LARGE SCALE GENOMIC DNA]</scope>
    <source>
        <strain evidence="1">Acj133</strain>
    </source>
</reference>
<dbReference type="EMBL" id="HM114315">
    <property type="protein sequence ID" value="ADJ19528.1"/>
    <property type="molecule type" value="Genomic_DNA"/>
</dbReference>
<organism evidence="1 2">
    <name type="scientific">Acinetobacter phage 133</name>
    <dbReference type="NCBI Taxonomy" id="2919552"/>
    <lineage>
        <taxon>Viruses</taxon>
        <taxon>Duplodnaviria</taxon>
        <taxon>Heunggongvirae</taxon>
        <taxon>Uroviricota</taxon>
        <taxon>Caudoviricetes</taxon>
        <taxon>Pantevenvirales</taxon>
        <taxon>Straboviridae</taxon>
        <taxon>Tevenvirinae</taxon>
        <taxon>Centumtrigintavirus</taxon>
        <taxon>Centumtrigintavirus cv133</taxon>
        <taxon>Acinetobacter virus 133</taxon>
    </lineage>
</organism>
<evidence type="ECO:0000313" key="2">
    <source>
        <dbReference type="Proteomes" id="UP000000330"/>
    </source>
</evidence>
<name>D9I6E7_9CAUD</name>
<dbReference type="Proteomes" id="UP000000330">
    <property type="component" value="Segment"/>
</dbReference>
<proteinExistence type="predicted"/>
<evidence type="ECO:0000313" key="1">
    <source>
        <dbReference type="EMBL" id="ADJ19528.1"/>
    </source>
</evidence>
<keyword evidence="2" id="KW-1185">Reference proteome</keyword>
<dbReference type="GeneID" id="10323200"/>